<evidence type="ECO:0000313" key="3">
    <source>
        <dbReference type="EMBL" id="MBP2077983.1"/>
    </source>
</evidence>
<dbReference type="GO" id="GO:0016787">
    <property type="term" value="F:hydrolase activity"/>
    <property type="evidence" value="ECO:0007669"/>
    <property type="project" value="UniProtKB-KW"/>
</dbReference>
<dbReference type="PANTHER" id="PTHR43037">
    <property type="entry name" value="UNNAMED PRODUCT-RELATED"/>
    <property type="match status" value="1"/>
</dbReference>
<dbReference type="InterPro" id="IPR029058">
    <property type="entry name" value="AB_hydrolase_fold"/>
</dbReference>
<dbReference type="SUPFAM" id="SSF53474">
    <property type="entry name" value="alpha/beta-Hydrolases"/>
    <property type="match status" value="1"/>
</dbReference>
<dbReference type="Pfam" id="PF10503">
    <property type="entry name" value="Esterase_PHB"/>
    <property type="match status" value="1"/>
</dbReference>
<sequence>MIQRIGMFLLVILVMSFSMYVPKGAEASGNLISGTYGGKDYKLYVPSNYDGTENYPLMVMLHGCTQDADQFIASTNMNALSEEGGFLVLYPEQNTAANYSRCWNWFEPAHQNRESGELSVLVGMVNMVKTDYMVNDDQVFVTGLSAGGAMSVLLAAAYPDVFSGVAVAAGLEYKAARSTVEAVMAMMNGGPNPVLQGRGAYEAMGAFAKPVPVIVFHGTSDFTVRPVNGDQVTTQWTVTNSLAASGTEDGWMDDIPDSVENDQVPNGKNYTVYDYHNEAGNPWVRKVIVEGMGHAWSGGSTEGTYVDSAGPDATTMIWDFFQSHFDDKPEP</sequence>
<proteinExistence type="predicted"/>
<dbReference type="InterPro" id="IPR010126">
    <property type="entry name" value="Esterase_phb"/>
</dbReference>
<organism evidence="3 4">
    <name type="scientific">Oceanobacillus polygoni</name>
    <dbReference type="NCBI Taxonomy" id="1235259"/>
    <lineage>
        <taxon>Bacteria</taxon>
        <taxon>Bacillati</taxon>
        <taxon>Bacillota</taxon>
        <taxon>Bacilli</taxon>
        <taxon>Bacillales</taxon>
        <taxon>Bacillaceae</taxon>
        <taxon>Oceanobacillus</taxon>
    </lineage>
</organism>
<keyword evidence="1" id="KW-0732">Signal</keyword>
<protein>
    <submittedName>
        <fullName evidence="3">Poly(Hydroxyalkanoate) depolymerase family esterase</fullName>
    </submittedName>
</protein>
<accession>A0A9X1CHK9</accession>
<reference evidence="3" key="1">
    <citation type="submission" date="2021-03" db="EMBL/GenBank/DDBJ databases">
        <title>Genomic Encyclopedia of Type Strains, Phase IV (KMG-IV): sequencing the most valuable type-strain genomes for metagenomic binning, comparative biology and taxonomic classification.</title>
        <authorList>
            <person name="Goeker M."/>
        </authorList>
    </citation>
    <scope>NUCLEOTIDE SEQUENCE</scope>
    <source>
        <strain evidence="3">DSM 107338</strain>
    </source>
</reference>
<dbReference type="Gene3D" id="3.40.50.1820">
    <property type="entry name" value="alpha/beta hydrolase"/>
    <property type="match status" value="1"/>
</dbReference>
<dbReference type="Proteomes" id="UP001138793">
    <property type="component" value="Unassembled WGS sequence"/>
</dbReference>
<keyword evidence="2" id="KW-0378">Hydrolase</keyword>
<dbReference type="RefSeq" id="WP_245347726.1">
    <property type="nucleotide sequence ID" value="NZ_JAGGMB010000006.1"/>
</dbReference>
<dbReference type="InterPro" id="IPR050955">
    <property type="entry name" value="Plant_Biomass_Hydrol_Est"/>
</dbReference>
<dbReference type="AlphaFoldDB" id="A0A9X1CHK9"/>
<dbReference type="NCBIfam" id="TIGR01840">
    <property type="entry name" value="esterase_phb"/>
    <property type="match status" value="1"/>
</dbReference>
<evidence type="ECO:0000256" key="2">
    <source>
        <dbReference type="ARBA" id="ARBA00022801"/>
    </source>
</evidence>
<keyword evidence="4" id="KW-1185">Reference proteome</keyword>
<dbReference type="EMBL" id="JAGGMB010000006">
    <property type="protein sequence ID" value="MBP2077983.1"/>
    <property type="molecule type" value="Genomic_DNA"/>
</dbReference>
<dbReference type="PANTHER" id="PTHR43037:SF1">
    <property type="entry name" value="BLL1128 PROTEIN"/>
    <property type="match status" value="1"/>
</dbReference>
<evidence type="ECO:0000313" key="4">
    <source>
        <dbReference type="Proteomes" id="UP001138793"/>
    </source>
</evidence>
<gene>
    <name evidence="3" type="ORF">J2Z64_002238</name>
</gene>
<dbReference type="GO" id="GO:0005576">
    <property type="term" value="C:extracellular region"/>
    <property type="evidence" value="ECO:0007669"/>
    <property type="project" value="InterPro"/>
</dbReference>
<name>A0A9X1CHK9_9BACI</name>
<evidence type="ECO:0000256" key="1">
    <source>
        <dbReference type="ARBA" id="ARBA00022729"/>
    </source>
</evidence>
<comment type="caution">
    <text evidence="3">The sequence shown here is derived from an EMBL/GenBank/DDBJ whole genome shotgun (WGS) entry which is preliminary data.</text>
</comment>